<evidence type="ECO:0000256" key="2">
    <source>
        <dbReference type="ARBA" id="ARBA00004186"/>
    </source>
</evidence>
<evidence type="ECO:0000256" key="1">
    <source>
        <dbReference type="ARBA" id="ARBA00004123"/>
    </source>
</evidence>
<feature type="compositionally biased region" description="Low complexity" evidence="19">
    <location>
        <begin position="235"/>
        <end position="287"/>
    </location>
</feature>
<keyword evidence="7" id="KW-0132">Cell division</keyword>
<feature type="region of interest" description="Disordered" evidence="19">
    <location>
        <begin position="186"/>
        <end position="305"/>
    </location>
</feature>
<keyword evidence="6" id="KW-0963">Cytoplasm</keyword>
<keyword evidence="13" id="KW-0206">Cytoskeleton</keyword>
<evidence type="ECO:0000256" key="9">
    <source>
        <dbReference type="ARBA" id="ARBA00022776"/>
    </source>
</evidence>
<dbReference type="GO" id="GO:0005874">
    <property type="term" value="C:microtubule"/>
    <property type="evidence" value="ECO:0007669"/>
    <property type="project" value="UniProtKB-KW"/>
</dbReference>
<evidence type="ECO:0000256" key="3">
    <source>
        <dbReference type="ARBA" id="ARBA00004629"/>
    </source>
</evidence>
<evidence type="ECO:0000256" key="11">
    <source>
        <dbReference type="ARBA" id="ARBA00022838"/>
    </source>
</evidence>
<keyword evidence="12" id="KW-0175">Coiled coil</keyword>
<evidence type="ECO:0000256" key="10">
    <source>
        <dbReference type="ARBA" id="ARBA00022829"/>
    </source>
</evidence>
<dbReference type="GO" id="GO:0007059">
    <property type="term" value="P:chromosome segregation"/>
    <property type="evidence" value="ECO:0007669"/>
    <property type="project" value="UniProtKB-KW"/>
</dbReference>
<keyword evidence="10" id="KW-0159">Chromosome partition</keyword>
<keyword evidence="15" id="KW-0131">Cell cycle</keyword>
<keyword evidence="14" id="KW-0539">Nucleus</keyword>
<dbReference type="Proteomes" id="UP001385951">
    <property type="component" value="Unassembled WGS sequence"/>
</dbReference>
<comment type="caution">
    <text evidence="20">The sequence shown here is derived from an EMBL/GenBank/DDBJ whole genome shotgun (WGS) entry which is preliminary data.</text>
</comment>
<evidence type="ECO:0000256" key="18">
    <source>
        <dbReference type="ARBA" id="ARBA00044358"/>
    </source>
</evidence>
<keyword evidence="5" id="KW-0158">Chromosome</keyword>
<dbReference type="InterPro" id="IPR013960">
    <property type="entry name" value="DASH_Duo1"/>
</dbReference>
<feature type="region of interest" description="Disordered" evidence="19">
    <location>
        <begin position="24"/>
        <end position="59"/>
    </location>
</feature>
<protein>
    <recommendedName>
        <fullName evidence="17">DASH complex subunit DUO1</fullName>
    </recommendedName>
    <alternativeName>
        <fullName evidence="18">Outer kinetochore protein DUO1</fullName>
    </alternativeName>
</protein>
<dbReference type="Pfam" id="PF08651">
    <property type="entry name" value="DASH_Duo1"/>
    <property type="match status" value="1"/>
</dbReference>
<keyword evidence="21" id="KW-1185">Reference proteome</keyword>
<evidence type="ECO:0000256" key="13">
    <source>
        <dbReference type="ARBA" id="ARBA00023212"/>
    </source>
</evidence>
<reference evidence="20 21" key="1">
    <citation type="submission" date="2022-09" db="EMBL/GenBank/DDBJ databases">
        <authorList>
            <person name="Palmer J.M."/>
        </authorList>
    </citation>
    <scope>NUCLEOTIDE SEQUENCE [LARGE SCALE GENOMIC DNA]</scope>
    <source>
        <strain evidence="20 21">DSM 7382</strain>
    </source>
</reference>
<evidence type="ECO:0000256" key="5">
    <source>
        <dbReference type="ARBA" id="ARBA00022454"/>
    </source>
</evidence>
<proteinExistence type="inferred from homology"/>
<feature type="compositionally biased region" description="Basic and acidic residues" evidence="19">
    <location>
        <begin position="186"/>
        <end position="234"/>
    </location>
</feature>
<keyword evidence="16" id="KW-0137">Centromere</keyword>
<name>A0AAW0GRC6_9APHY</name>
<evidence type="ECO:0000256" key="6">
    <source>
        <dbReference type="ARBA" id="ARBA00022490"/>
    </source>
</evidence>
<evidence type="ECO:0000256" key="15">
    <source>
        <dbReference type="ARBA" id="ARBA00023306"/>
    </source>
</evidence>
<dbReference type="GO" id="GO:0051301">
    <property type="term" value="P:cell division"/>
    <property type="evidence" value="ECO:0007669"/>
    <property type="project" value="UniProtKB-KW"/>
</dbReference>
<organism evidence="20 21">
    <name type="scientific">Cerrena zonata</name>
    <dbReference type="NCBI Taxonomy" id="2478898"/>
    <lineage>
        <taxon>Eukaryota</taxon>
        <taxon>Fungi</taxon>
        <taxon>Dikarya</taxon>
        <taxon>Basidiomycota</taxon>
        <taxon>Agaricomycotina</taxon>
        <taxon>Agaricomycetes</taxon>
        <taxon>Polyporales</taxon>
        <taxon>Cerrenaceae</taxon>
        <taxon>Cerrena</taxon>
    </lineage>
</organism>
<evidence type="ECO:0000256" key="8">
    <source>
        <dbReference type="ARBA" id="ARBA00022701"/>
    </source>
</evidence>
<dbReference type="AlphaFoldDB" id="A0AAW0GRC6"/>
<dbReference type="PANTHER" id="PTHR28216:SF1">
    <property type="entry name" value="DASH COMPLEX SUBUNIT DUO1"/>
    <property type="match status" value="1"/>
</dbReference>
<keyword evidence="11" id="KW-0995">Kinetochore</keyword>
<keyword evidence="8" id="KW-0493">Microtubule</keyword>
<sequence length="305" mass="34050">MDSSDFSHISLPSQDRLLSESLIFSSGSHSEPDNSNLSLSDLSLGHDQPKDKRPFSLFARPPIDESAIADDDEQHGEMDATMTQEDLENAKRQAARTREEKLQHDLFILKKLNSAFEVYKGALREAKSATDRVSIQLSHTNALLDKYTTILHNTERINRLILDERWQGAEADEAQVEAEVQAEIERRQKEEEEAAQREQERKAREERERREKEEREEKERLAREKAEKVKEKTARGMGSSGVRGVRGTRASMRAASSVRGGTSRGRGASPSGIPAPSSSISGIRRPSQSASTRGSAIGRGSRRVT</sequence>
<evidence type="ECO:0000256" key="14">
    <source>
        <dbReference type="ARBA" id="ARBA00023242"/>
    </source>
</evidence>
<dbReference type="PANTHER" id="PTHR28216">
    <property type="entry name" value="DASH COMPLEX SUBUNIT DUO1"/>
    <property type="match status" value="1"/>
</dbReference>
<keyword evidence="9" id="KW-0498">Mitosis</keyword>
<evidence type="ECO:0000313" key="21">
    <source>
        <dbReference type="Proteomes" id="UP001385951"/>
    </source>
</evidence>
<evidence type="ECO:0000256" key="4">
    <source>
        <dbReference type="ARBA" id="ARBA00005366"/>
    </source>
</evidence>
<dbReference type="GO" id="GO:0042729">
    <property type="term" value="C:DASH complex"/>
    <property type="evidence" value="ECO:0007669"/>
    <property type="project" value="InterPro"/>
</dbReference>
<comment type="subcellular location">
    <subcellularLocation>
        <location evidence="3">Chromosome</location>
        <location evidence="3">Centromere</location>
        <location evidence="3">Kinetochore</location>
    </subcellularLocation>
    <subcellularLocation>
        <location evidence="2">Cytoplasm</location>
        <location evidence="2">Cytoskeleton</location>
        <location evidence="2">Spindle</location>
    </subcellularLocation>
    <subcellularLocation>
        <location evidence="1">Nucleus</location>
    </subcellularLocation>
</comment>
<evidence type="ECO:0000256" key="19">
    <source>
        <dbReference type="SAM" id="MobiDB-lite"/>
    </source>
</evidence>
<gene>
    <name evidence="20" type="ORF">QCA50_004396</name>
</gene>
<dbReference type="GO" id="GO:0072686">
    <property type="term" value="C:mitotic spindle"/>
    <property type="evidence" value="ECO:0007669"/>
    <property type="project" value="InterPro"/>
</dbReference>
<evidence type="ECO:0000256" key="17">
    <source>
        <dbReference type="ARBA" id="ARBA00044152"/>
    </source>
</evidence>
<dbReference type="GO" id="GO:0000278">
    <property type="term" value="P:mitotic cell cycle"/>
    <property type="evidence" value="ECO:0007669"/>
    <property type="project" value="InterPro"/>
</dbReference>
<feature type="compositionally biased region" description="Low complexity" evidence="19">
    <location>
        <begin position="33"/>
        <end position="43"/>
    </location>
</feature>
<evidence type="ECO:0000256" key="7">
    <source>
        <dbReference type="ARBA" id="ARBA00022618"/>
    </source>
</evidence>
<comment type="similarity">
    <text evidence="4">Belongs to the DASH complex DUO1 family.</text>
</comment>
<accession>A0AAW0GRC6</accession>
<evidence type="ECO:0000313" key="20">
    <source>
        <dbReference type="EMBL" id="KAK7692763.1"/>
    </source>
</evidence>
<evidence type="ECO:0000256" key="16">
    <source>
        <dbReference type="ARBA" id="ARBA00023328"/>
    </source>
</evidence>
<evidence type="ECO:0000256" key="12">
    <source>
        <dbReference type="ARBA" id="ARBA00023054"/>
    </source>
</evidence>
<dbReference type="EMBL" id="JASBNA010000004">
    <property type="protein sequence ID" value="KAK7692763.1"/>
    <property type="molecule type" value="Genomic_DNA"/>
</dbReference>